<dbReference type="AlphaFoldDB" id="A0A3D9XVU6"/>
<name>A0A3D9XVU6_PARVE</name>
<protein>
    <submittedName>
        <fullName evidence="1">Uncharacterized protein</fullName>
    </submittedName>
</protein>
<accession>A0A3D9XVU6</accession>
<evidence type="ECO:0000313" key="2">
    <source>
        <dbReference type="Proteomes" id="UP000256941"/>
    </source>
</evidence>
<organism evidence="1 2">
    <name type="scientific">Paracoccus versutus</name>
    <name type="common">Thiobacillus versutus</name>
    <dbReference type="NCBI Taxonomy" id="34007"/>
    <lineage>
        <taxon>Bacteria</taxon>
        <taxon>Pseudomonadati</taxon>
        <taxon>Pseudomonadota</taxon>
        <taxon>Alphaproteobacteria</taxon>
        <taxon>Rhodobacterales</taxon>
        <taxon>Paracoccaceae</taxon>
        <taxon>Paracoccus</taxon>
    </lineage>
</organism>
<sequence length="225" mass="23868">MAPTPPIAPDIISLRDALRGLRYALRRGGETLSEIPVATLPEPAGRIAGAVLRQGGELAKGADQVVSNVAKRLLGSEAGPIPAMPEIISDSNSPERFAAACYTALKAALRQLNFGEALIVESAARLAYRRIAPTIGNLPEPVVAAELTVQLLDLHAIHGAEDAEALAVFAVLLWLQSDRADVEELASLEASVDLAKVLRDDVLSASAARDKERLGKLYAEFINHV</sequence>
<gene>
    <name evidence="1" type="ORF">BDD41_1782</name>
</gene>
<dbReference type="Proteomes" id="UP000256941">
    <property type="component" value="Unassembled WGS sequence"/>
</dbReference>
<reference evidence="1 2" key="1">
    <citation type="submission" date="2018-08" db="EMBL/GenBank/DDBJ databases">
        <title>Genomic Encyclopedia of Archaeal and Bacterial Type Strains, Phase II (KMG-II): from individual species to whole genera.</title>
        <authorList>
            <person name="Goeker M."/>
        </authorList>
    </citation>
    <scope>NUCLEOTIDE SEQUENCE [LARGE SCALE GENOMIC DNA]</scope>
    <source>
        <strain evidence="1 2">DSM 17099</strain>
    </source>
</reference>
<comment type="caution">
    <text evidence="1">The sequence shown here is derived from an EMBL/GenBank/DDBJ whole genome shotgun (WGS) entry which is preliminary data.</text>
</comment>
<proteinExistence type="predicted"/>
<evidence type="ECO:0000313" key="1">
    <source>
        <dbReference type="EMBL" id="REF73243.1"/>
    </source>
</evidence>
<dbReference type="EMBL" id="QTUJ01000001">
    <property type="protein sequence ID" value="REF73243.1"/>
    <property type="molecule type" value="Genomic_DNA"/>
</dbReference>